<gene>
    <name evidence="6" type="ORF">IscW_ISCW005276</name>
</gene>
<dbReference type="Gene3D" id="1.10.238.10">
    <property type="entry name" value="EF-hand"/>
    <property type="match status" value="2"/>
</dbReference>
<evidence type="ECO:0000256" key="4">
    <source>
        <dbReference type="SAM" id="MobiDB-lite"/>
    </source>
</evidence>
<dbReference type="EnsemblMetazoa" id="ISCW005276-RA">
    <property type="protein sequence ID" value="ISCW005276-PA"/>
    <property type="gene ID" value="ISCW005276"/>
</dbReference>
<dbReference type="GO" id="GO:0009966">
    <property type="term" value="P:regulation of signal transduction"/>
    <property type="evidence" value="ECO:0000318"/>
    <property type="project" value="GO_Central"/>
</dbReference>
<dbReference type="HOGENOM" id="CLU_974125_0_0_1"/>
<organism>
    <name type="scientific">Ixodes scapularis</name>
    <name type="common">Black-legged tick</name>
    <name type="synonym">Deer tick</name>
    <dbReference type="NCBI Taxonomy" id="6945"/>
    <lineage>
        <taxon>Eukaryota</taxon>
        <taxon>Metazoa</taxon>
        <taxon>Ecdysozoa</taxon>
        <taxon>Arthropoda</taxon>
        <taxon>Chelicerata</taxon>
        <taxon>Arachnida</taxon>
        <taxon>Acari</taxon>
        <taxon>Parasitiformes</taxon>
        <taxon>Ixodida</taxon>
        <taxon>Ixodoidea</taxon>
        <taxon>Ixodidae</taxon>
        <taxon>Ixodinae</taxon>
        <taxon>Ixodes</taxon>
    </lineage>
</organism>
<evidence type="ECO:0000313" key="8">
    <source>
        <dbReference type="Proteomes" id="UP000001555"/>
    </source>
</evidence>
<sequence>MEPGLHPMAEHSLDALCRNTKFTRRQIQLMYRSFKQVGAAADPPAAPTVSVQMECPTGFVEEDTFKHIFAQFFPYGNACSYARYVFKSFDRNRNGAISFKKMDVNRDGVVTMDEFMQMCSKRLQLLFSVQVGAQQGLEVSRGLLLPLGMLPLLVRRLHRGLQTPRRSSCSLDAASASSTNNQTRHGSTMMEPEIRAAAAMTDSIKLLSDSGLSCSVLKHPSVGFMRSQGPCSPLVPSVDSNHLLQTRSGSFTNRDTKVKHLTLTISAPRCITSSFPLPPENRICLM</sequence>
<dbReference type="VEuPathDB" id="VectorBase:ISCW005276"/>
<protein>
    <recommendedName>
        <fullName evidence="5">EF-hand domain-containing protein</fullName>
    </recommendedName>
</protein>
<dbReference type="PANTHER" id="PTHR23055:SF191">
    <property type="entry name" value="EF-HAND DOMAIN-CONTAINING PROTEIN"/>
    <property type="match status" value="1"/>
</dbReference>
<dbReference type="EMBL" id="ABJB010474226">
    <property type="status" value="NOT_ANNOTATED_CDS"/>
    <property type="molecule type" value="Genomic_DNA"/>
</dbReference>
<reference evidence="6 8" key="1">
    <citation type="submission" date="2008-03" db="EMBL/GenBank/DDBJ databases">
        <title>Annotation of Ixodes scapularis.</title>
        <authorList>
            <consortium name="Ixodes scapularis Genome Project Consortium"/>
            <person name="Caler E."/>
            <person name="Hannick L.I."/>
            <person name="Bidwell S."/>
            <person name="Joardar V."/>
            <person name="Thiagarajan M."/>
            <person name="Amedeo P."/>
            <person name="Galinsky K.J."/>
            <person name="Schobel S."/>
            <person name="Inman J."/>
            <person name="Hostetler J."/>
            <person name="Miller J."/>
            <person name="Hammond M."/>
            <person name="Megy K."/>
            <person name="Lawson D."/>
            <person name="Kodira C."/>
            <person name="Sutton G."/>
            <person name="Meyer J."/>
            <person name="Hill C.A."/>
            <person name="Birren B."/>
            <person name="Nene V."/>
            <person name="Collins F."/>
            <person name="Alarcon-Chaidez F."/>
            <person name="Wikel S."/>
            <person name="Strausberg R."/>
        </authorList>
    </citation>
    <scope>NUCLEOTIDE SEQUENCE [LARGE SCALE GENOMIC DNA]</scope>
    <source>
        <strain evidence="8">Wikel</strain>
        <strain evidence="6">Wikel colony</strain>
    </source>
</reference>
<keyword evidence="1" id="KW-0479">Metal-binding</keyword>
<dbReference type="PaxDb" id="6945-B7PPZ3"/>
<dbReference type="EMBL" id="ABJB011001533">
    <property type="status" value="NOT_ANNOTATED_CDS"/>
    <property type="molecule type" value="Genomic_DNA"/>
</dbReference>
<dbReference type="VEuPathDB" id="VectorBase:ISCI005276"/>
<dbReference type="EMBL" id="DS762059">
    <property type="protein sequence ID" value="EEC08665.1"/>
    <property type="molecule type" value="Genomic_DNA"/>
</dbReference>
<evidence type="ECO:0000256" key="1">
    <source>
        <dbReference type="ARBA" id="ARBA00022723"/>
    </source>
</evidence>
<dbReference type="Proteomes" id="UP000001555">
    <property type="component" value="Unassembled WGS sequence"/>
</dbReference>
<dbReference type="PROSITE" id="PS00018">
    <property type="entry name" value="EF_HAND_1"/>
    <property type="match status" value="1"/>
</dbReference>
<dbReference type="AlphaFoldDB" id="B7PPZ3"/>
<keyword evidence="3" id="KW-0106">Calcium</keyword>
<evidence type="ECO:0000313" key="7">
    <source>
        <dbReference type="EnsemblMetazoa" id="ISCW005276-PA"/>
    </source>
</evidence>
<dbReference type="EMBL" id="ABJB010994874">
    <property type="status" value="NOT_ANNOTATED_CDS"/>
    <property type="molecule type" value="Genomic_DNA"/>
</dbReference>
<dbReference type="InterPro" id="IPR002048">
    <property type="entry name" value="EF_hand_dom"/>
</dbReference>
<dbReference type="InterPro" id="IPR018247">
    <property type="entry name" value="EF_Hand_1_Ca_BS"/>
</dbReference>
<dbReference type="EMBL" id="ABJB011023087">
    <property type="status" value="NOT_ANNOTATED_CDS"/>
    <property type="molecule type" value="Genomic_DNA"/>
</dbReference>
<dbReference type="InParanoid" id="B7PPZ3"/>
<feature type="domain" description="EF-hand" evidence="5">
    <location>
        <begin position="99"/>
        <end position="125"/>
    </location>
</feature>
<dbReference type="CDD" id="cd00051">
    <property type="entry name" value="EFh"/>
    <property type="match status" value="1"/>
</dbReference>
<evidence type="ECO:0000313" key="6">
    <source>
        <dbReference type="EMBL" id="EEC08665.1"/>
    </source>
</evidence>
<proteinExistence type="predicted"/>
<dbReference type="EMBL" id="ABJB010093718">
    <property type="status" value="NOT_ANNOTATED_CDS"/>
    <property type="molecule type" value="Genomic_DNA"/>
</dbReference>
<dbReference type="EMBL" id="ABJB010628780">
    <property type="status" value="NOT_ANNOTATED_CDS"/>
    <property type="molecule type" value="Genomic_DNA"/>
</dbReference>
<keyword evidence="8" id="KW-1185">Reference proteome</keyword>
<dbReference type="EMBL" id="ABJB010342468">
    <property type="status" value="NOT_ANNOTATED_CDS"/>
    <property type="molecule type" value="Genomic_DNA"/>
</dbReference>
<dbReference type="PANTHER" id="PTHR23055">
    <property type="entry name" value="CALCIUM BINDING PROTEINS"/>
    <property type="match status" value="1"/>
</dbReference>
<dbReference type="InterPro" id="IPR028846">
    <property type="entry name" value="Recoverin"/>
</dbReference>
<dbReference type="EMBL" id="ABJB010022901">
    <property type="status" value="NOT_ANNOTATED_CDS"/>
    <property type="molecule type" value="Genomic_DNA"/>
</dbReference>
<dbReference type="PROSITE" id="PS50222">
    <property type="entry name" value="EF_HAND_2"/>
    <property type="match status" value="1"/>
</dbReference>
<evidence type="ECO:0000256" key="2">
    <source>
        <dbReference type="ARBA" id="ARBA00022737"/>
    </source>
</evidence>
<dbReference type="EMBL" id="ABJB010636012">
    <property type="status" value="NOT_ANNOTATED_CDS"/>
    <property type="molecule type" value="Genomic_DNA"/>
</dbReference>
<dbReference type="GO" id="GO:0005509">
    <property type="term" value="F:calcium ion binding"/>
    <property type="evidence" value="ECO:0007669"/>
    <property type="project" value="InterPro"/>
</dbReference>
<evidence type="ECO:0000256" key="3">
    <source>
        <dbReference type="ARBA" id="ARBA00022837"/>
    </source>
</evidence>
<dbReference type="VEuPathDB" id="VectorBase:ISCP_015854"/>
<feature type="compositionally biased region" description="Low complexity" evidence="4">
    <location>
        <begin position="167"/>
        <end position="178"/>
    </location>
</feature>
<keyword evidence="2" id="KW-0677">Repeat</keyword>
<dbReference type="Pfam" id="PF13202">
    <property type="entry name" value="EF-hand_5"/>
    <property type="match status" value="1"/>
</dbReference>
<dbReference type="InterPro" id="IPR011992">
    <property type="entry name" value="EF-hand-dom_pair"/>
</dbReference>
<name>B7PPZ3_IXOSC</name>
<accession>B7PPZ3</accession>
<dbReference type="OrthoDB" id="191686at2759"/>
<dbReference type="EMBL" id="ABJB010390664">
    <property type="status" value="NOT_ANNOTATED_CDS"/>
    <property type="molecule type" value="Genomic_DNA"/>
</dbReference>
<reference evidence="7" key="2">
    <citation type="submission" date="2020-05" db="UniProtKB">
        <authorList>
            <consortium name="EnsemblMetazoa"/>
        </authorList>
    </citation>
    <scope>IDENTIFICATION</scope>
    <source>
        <strain evidence="7">wikel</strain>
    </source>
</reference>
<feature type="region of interest" description="Disordered" evidence="4">
    <location>
        <begin position="165"/>
        <end position="188"/>
    </location>
</feature>
<dbReference type="SUPFAM" id="SSF47473">
    <property type="entry name" value="EF-hand"/>
    <property type="match status" value="1"/>
</dbReference>
<evidence type="ECO:0000259" key="5">
    <source>
        <dbReference type="PROSITE" id="PS50222"/>
    </source>
</evidence>
<dbReference type="STRING" id="6945.B7PPZ3"/>